<dbReference type="EMBL" id="CP006365">
    <property type="protein sequence ID" value="AGU14425.1"/>
    <property type="molecule type" value="Genomic_DNA"/>
</dbReference>
<feature type="domain" description="Ig-like" evidence="4">
    <location>
        <begin position="710"/>
        <end position="805"/>
    </location>
</feature>
<dbReference type="Pfam" id="PF07679">
    <property type="entry name" value="I-set"/>
    <property type="match status" value="1"/>
</dbReference>
<evidence type="ECO:0000313" key="5">
    <source>
        <dbReference type="EMBL" id="AGU14425.1"/>
    </source>
</evidence>
<feature type="compositionally biased region" description="Polar residues" evidence="1">
    <location>
        <begin position="845"/>
        <end position="861"/>
    </location>
</feature>
<accession>U3GSK4</accession>
<dbReference type="KEGG" id="caz:CARG_01170"/>
<dbReference type="OrthoDB" id="7210788at2"/>
<keyword evidence="2" id="KW-0812">Transmembrane</keyword>
<evidence type="ECO:0000256" key="2">
    <source>
        <dbReference type="SAM" id="Phobius"/>
    </source>
</evidence>
<dbReference type="InterPro" id="IPR007331">
    <property type="entry name" value="Htaa"/>
</dbReference>
<dbReference type="SUPFAM" id="SSF48726">
    <property type="entry name" value="Immunoglobulin"/>
    <property type="match status" value="1"/>
</dbReference>
<organism evidence="5 6">
    <name type="scientific">Corynebacterium argentoratense DSM 44202</name>
    <dbReference type="NCBI Taxonomy" id="1348662"/>
    <lineage>
        <taxon>Bacteria</taxon>
        <taxon>Bacillati</taxon>
        <taxon>Actinomycetota</taxon>
        <taxon>Actinomycetes</taxon>
        <taxon>Mycobacteriales</taxon>
        <taxon>Corynebacteriaceae</taxon>
        <taxon>Corynebacterium</taxon>
    </lineage>
</organism>
<dbReference type="Pfam" id="PF04213">
    <property type="entry name" value="HtaA"/>
    <property type="match status" value="1"/>
</dbReference>
<name>U3GSK4_9CORY</name>
<feature type="compositionally biased region" description="Low complexity" evidence="1">
    <location>
        <begin position="1078"/>
        <end position="1088"/>
    </location>
</feature>
<dbReference type="HOGENOM" id="CLU_262985_0_0_11"/>
<evidence type="ECO:0000256" key="1">
    <source>
        <dbReference type="SAM" id="MobiDB-lite"/>
    </source>
</evidence>
<feature type="region of interest" description="Disordered" evidence="1">
    <location>
        <begin position="1066"/>
        <end position="1088"/>
    </location>
</feature>
<feature type="signal peptide" evidence="3">
    <location>
        <begin position="1"/>
        <end position="34"/>
    </location>
</feature>
<dbReference type="GeneID" id="78250664"/>
<dbReference type="InterPro" id="IPR036179">
    <property type="entry name" value="Ig-like_dom_sf"/>
</dbReference>
<feature type="chain" id="PRO_5004641747" description="Ig-like domain-containing protein" evidence="3">
    <location>
        <begin position="35"/>
        <end position="1144"/>
    </location>
</feature>
<dbReference type="InterPro" id="IPR013783">
    <property type="entry name" value="Ig-like_fold"/>
</dbReference>
<evidence type="ECO:0000256" key="3">
    <source>
        <dbReference type="SAM" id="SignalP"/>
    </source>
</evidence>
<dbReference type="STRING" id="1348662.CARG_01170"/>
<keyword evidence="2" id="KW-1133">Transmembrane helix</keyword>
<feature type="region of interest" description="Disordered" evidence="1">
    <location>
        <begin position="834"/>
        <end position="861"/>
    </location>
</feature>
<proteinExistence type="predicted"/>
<protein>
    <recommendedName>
        <fullName evidence="4">Ig-like domain-containing protein</fullName>
    </recommendedName>
</protein>
<reference evidence="5 6" key="1">
    <citation type="journal article" date="2013" name="Genome Announc.">
        <title>Whole-Genome Sequence of the Clinical Strain Corynebacterium argentoratense DSM 44202, Isolated from a Human Throat Specimen.</title>
        <authorList>
            <person name="Bomholt C."/>
            <person name="Glaub A."/>
            <person name="Gravermann K."/>
            <person name="Albersmeier A."/>
            <person name="Brinkrolf K."/>
            <person name="Ruckert C."/>
            <person name="Tauch A."/>
        </authorList>
    </citation>
    <scope>NUCLEOTIDE SEQUENCE [LARGE SCALE GENOMIC DNA]</scope>
    <source>
        <strain evidence="5">DSM 44202</strain>
    </source>
</reference>
<dbReference type="RefSeq" id="WP_020975549.1">
    <property type="nucleotide sequence ID" value="NC_022198.1"/>
</dbReference>
<keyword evidence="2" id="KW-0472">Membrane</keyword>
<evidence type="ECO:0000313" key="6">
    <source>
        <dbReference type="Proteomes" id="UP000016943"/>
    </source>
</evidence>
<sequence length="1144" mass="121909">MSIPRQAWARILASLLASLSLVLGILGAPTPAAADESELTEITDGTVVWGFKKSWRNYTGPTAVTLSGGVKVGETGEYVWPIKQGTFNKTTNATHLDLDGTLHYQWYKEGDIYLLDITFSDVSIDISSEQQVITANYKGSSRENPGKIEDYGRITVSTLDLSKSTFSSLDDETNWSNIETLIAEVPLYSPGTQADPVAISYKGPGGKPALEEINKPSAPHYELAESFALNTEPNSGSHQLISLQPNNNIAIVSPVDIRTDNAAVNIQLIDPASMQETSTSSVKLLKSDKYSYTSDGQSKLFVLHRNPDERNTYTIDVVSVEGNKLSAPATLTNITDKNIRGLFWDHVRQRLIVISSIATPGQSASIGLRFIDIAQPEEQPQLQVHPNVGEIPGSNAFTAQDNRWKWGSLCSLNSCALWDVPTVLSDGSYVFGTSSGFRVEDFSFIPARPLLIKVDLAANTANSHFLADMTPSTIDDSNAALQARTYAGVLEGNNSELIGSAGSFPEIGRYYTISGSETTPITEPIFGDQDIYASSTIDRNRNYLVSYASSPSSVFISNKDGILSSFTDPRLVIPSITFLGQIITLPNSDIVLVGRDQNSSLEEVHKFAYKGTYASITGQPTDQTVDLGTGESGTATFTVGLGEHTGDATIKWQSKAPGTTRFADIDGATSDTLDVTANKEANGTVYRAVITDDLGSVASDSATLTVNSAPDIIQHPRSLKAEAGTQPVFHATATGSPEPEFTWQRYDRTSGLWIDIPASDDNFTINNGEGNATLTVASVNGDMNGTQLRIKAHNSNGTTYSRVATIGVNNDDAAEPGATATVTDVTLQWGVGNEIQHRPPAGGSNYLSAGTSDGSESTYSTEDGNVSVAIVDPAIAQDPGTAPTHDKRNAFLKDGKQQVVRFKQGKGTLGADGSAHIDWEGAFSVNFYGGMVPFTITNPTLDVDNNGIGTLTADLSGYGSQMDDPTHKHEVAPRERQTIATFSGIKITPEGVITIDPDYSGVEVEVTGDATPQNRTALGWGAWPQNMVDFQLDTGLSSYWYTSNPDEPAGKKAPLALGLDFTEATVEGGTTTPGGGDDTNPGGTTPSGASEWGIWQWIPAVFGILGLFGGILGALVGLLNNPDGPIFNLLPAALAAALKNFTEK</sequence>
<evidence type="ECO:0000259" key="4">
    <source>
        <dbReference type="PROSITE" id="PS50835"/>
    </source>
</evidence>
<dbReference type="InterPro" id="IPR013098">
    <property type="entry name" value="Ig_I-set"/>
</dbReference>
<keyword evidence="6" id="KW-1185">Reference proteome</keyword>
<dbReference type="GO" id="GO:0005975">
    <property type="term" value="P:carbohydrate metabolic process"/>
    <property type="evidence" value="ECO:0007669"/>
    <property type="project" value="UniProtKB-ARBA"/>
</dbReference>
<dbReference type="InterPro" id="IPR007110">
    <property type="entry name" value="Ig-like_dom"/>
</dbReference>
<dbReference type="eggNOG" id="COG4932">
    <property type="taxonomic scope" value="Bacteria"/>
</dbReference>
<dbReference type="Gene3D" id="2.60.40.10">
    <property type="entry name" value="Immunoglobulins"/>
    <property type="match status" value="1"/>
</dbReference>
<gene>
    <name evidence="5" type="ORF">CARG_01170</name>
</gene>
<dbReference type="PATRIC" id="fig|1348662.3.peg.224"/>
<dbReference type="PROSITE" id="PS50835">
    <property type="entry name" value="IG_LIKE"/>
    <property type="match status" value="1"/>
</dbReference>
<dbReference type="AlphaFoldDB" id="U3GSK4"/>
<keyword evidence="3" id="KW-0732">Signal</keyword>
<feature type="transmembrane region" description="Helical" evidence="2">
    <location>
        <begin position="1094"/>
        <end position="1119"/>
    </location>
</feature>
<dbReference type="Proteomes" id="UP000016943">
    <property type="component" value="Chromosome"/>
</dbReference>